<dbReference type="Pfam" id="PF09706">
    <property type="entry name" value="Cas_CXXC_CXXC"/>
    <property type="match status" value="1"/>
</dbReference>
<dbReference type="Proteomes" id="UP000652477">
    <property type="component" value="Unassembled WGS sequence"/>
</dbReference>
<proteinExistence type="predicted"/>
<dbReference type="InterPro" id="IPR019121">
    <property type="entry name" value="CRISPR-assoc_CXXC-CXXC_dom"/>
</dbReference>
<reference evidence="2" key="1">
    <citation type="submission" date="2020-08" db="EMBL/GenBank/DDBJ databases">
        <title>Genome public.</title>
        <authorList>
            <person name="Liu C."/>
            <person name="Sun Q."/>
        </authorList>
    </citation>
    <scope>NUCLEOTIDE SEQUENCE</scope>
    <source>
        <strain evidence="2">NSJ-55</strain>
    </source>
</reference>
<comment type="caution">
    <text evidence="2">The sequence shown here is derived from an EMBL/GenBank/DDBJ whole genome shotgun (WGS) entry which is preliminary data.</text>
</comment>
<evidence type="ECO:0000313" key="2">
    <source>
        <dbReference type="EMBL" id="MBC5690047.1"/>
    </source>
</evidence>
<evidence type="ECO:0000259" key="1">
    <source>
        <dbReference type="Pfam" id="PF09706"/>
    </source>
</evidence>
<sequence length="541" mass="63230">MKYMLDLSEAEENKDYGISEDEQNLWLDRQFAEHADWTDLAFRAFVKNFGSSSTFQRVLDTIDSILEKIETGNWKTGKEEKEALKYINDKLLSNSYQAGFSNIEMDVETPEVYRDLKKKKLSDKETKEQLKERLEALKYFLEQPLCRETFIMKSAIYTYINRFWDGKCFLLRSNAKKDMRELFEKEFSNPLRNYIMSEHLKAKELCIDCGMLMDAKEKVSIAFMKDMADDLTRKRSAFWNCKVDAWLCPLCAFVYALSPLGFQLFANKFVFININDSVSSLIKANSKKRKANIQAEKEEGERYTVWFARILNTVLFEKTGELFNIQIILRGVRAEDKYMFSIIQMETLKILKNNTVQKGLACLGKYPYIKIGNDFLNVHETVVLNILQYRNQYALLNKLMRALLDTENGLATAYCVYMIQIWTNRVKQGKETEEITYMGNSISMRNNGYNLRTDIMSAKGTDKDNCLRGTIYQLLNALSVRDEKRFIDIVIRMYNSSHRLMPDGFVYMLGTREQDKEKFLEYGYAFVLGLQGSHPDNKEEK</sequence>
<evidence type="ECO:0000313" key="3">
    <source>
        <dbReference type="Proteomes" id="UP000652477"/>
    </source>
</evidence>
<gene>
    <name evidence="2" type="ORF">H8S37_14105</name>
</gene>
<dbReference type="EMBL" id="JACOPF010000003">
    <property type="protein sequence ID" value="MBC5690047.1"/>
    <property type="molecule type" value="Genomic_DNA"/>
</dbReference>
<feature type="domain" description="CRISPR-associated protein CXXC-CXXC" evidence="1">
    <location>
        <begin position="201"/>
        <end position="262"/>
    </location>
</feature>
<accession>A0A923RT85</accession>
<organism evidence="2 3">
    <name type="scientific">Mediterraneibacter hominis</name>
    <dbReference type="NCBI Taxonomy" id="2763054"/>
    <lineage>
        <taxon>Bacteria</taxon>
        <taxon>Bacillati</taxon>
        <taxon>Bacillota</taxon>
        <taxon>Clostridia</taxon>
        <taxon>Lachnospirales</taxon>
        <taxon>Lachnospiraceae</taxon>
        <taxon>Mediterraneibacter</taxon>
    </lineage>
</organism>
<name>A0A923RT85_9FIRM</name>
<keyword evidence="3" id="KW-1185">Reference proteome</keyword>
<dbReference type="AlphaFoldDB" id="A0A923RT85"/>
<protein>
    <submittedName>
        <fullName evidence="2">Type I-B CRISPR-associated protein Cas8b1/Cst1</fullName>
    </submittedName>
</protein>